<organism evidence="1 2">
    <name type="scientific">Trichinella zimbabwensis</name>
    <dbReference type="NCBI Taxonomy" id="268475"/>
    <lineage>
        <taxon>Eukaryota</taxon>
        <taxon>Metazoa</taxon>
        <taxon>Ecdysozoa</taxon>
        <taxon>Nematoda</taxon>
        <taxon>Enoplea</taxon>
        <taxon>Dorylaimia</taxon>
        <taxon>Trichinellida</taxon>
        <taxon>Trichinellidae</taxon>
        <taxon>Trichinella</taxon>
    </lineage>
</organism>
<dbReference type="AlphaFoldDB" id="A0A0V1FKC4"/>
<feature type="non-terminal residue" evidence="1">
    <location>
        <position position="1"/>
    </location>
</feature>
<evidence type="ECO:0000313" key="1">
    <source>
        <dbReference type="EMBL" id="KRY86528.1"/>
    </source>
</evidence>
<name>A0A0V1FKC4_9BILA</name>
<protein>
    <submittedName>
        <fullName evidence="1">Uncharacterized protein</fullName>
    </submittedName>
</protein>
<dbReference type="Proteomes" id="UP000055024">
    <property type="component" value="Unassembled WGS sequence"/>
</dbReference>
<proteinExistence type="predicted"/>
<feature type="non-terminal residue" evidence="1">
    <location>
        <position position="63"/>
    </location>
</feature>
<evidence type="ECO:0000313" key="2">
    <source>
        <dbReference type="Proteomes" id="UP000055024"/>
    </source>
</evidence>
<keyword evidence="2" id="KW-1185">Reference proteome</keyword>
<reference evidence="1 2" key="1">
    <citation type="submission" date="2015-01" db="EMBL/GenBank/DDBJ databases">
        <title>Evolution of Trichinella species and genotypes.</title>
        <authorList>
            <person name="Korhonen P.K."/>
            <person name="Edoardo P."/>
            <person name="Giuseppe L.R."/>
            <person name="Gasser R.B."/>
        </authorList>
    </citation>
    <scope>NUCLEOTIDE SEQUENCE [LARGE SCALE GENOMIC DNA]</scope>
    <source>
        <strain evidence="1">ISS1029</strain>
    </source>
</reference>
<dbReference type="EMBL" id="JYDP01006197">
    <property type="protein sequence ID" value="KRY86528.1"/>
    <property type="molecule type" value="Genomic_DNA"/>
</dbReference>
<sequence>LCLMGSRDSLKGCEFSKNSKKSFFRFFPGLQGTRDSLKCCEFSKNSKSHFSDFSWASWGPGTA</sequence>
<accession>A0A0V1FKC4</accession>
<comment type="caution">
    <text evidence="1">The sequence shown here is derived from an EMBL/GenBank/DDBJ whole genome shotgun (WGS) entry which is preliminary data.</text>
</comment>
<gene>
    <name evidence="1" type="ORF">T11_10876</name>
</gene>